<accession>A0A0E3Q7T3</accession>
<evidence type="ECO:0000256" key="1">
    <source>
        <dbReference type="ARBA" id="ARBA00004141"/>
    </source>
</evidence>
<feature type="transmembrane region" description="Helical" evidence="5">
    <location>
        <begin position="80"/>
        <end position="100"/>
    </location>
</feature>
<proteinExistence type="predicted"/>
<dbReference type="PANTHER" id="PTHR11814">
    <property type="entry name" value="SULFATE TRANSPORTER"/>
    <property type="match status" value="1"/>
</dbReference>
<feature type="transmembrane region" description="Helical" evidence="5">
    <location>
        <begin position="354"/>
        <end position="374"/>
    </location>
</feature>
<keyword evidence="8" id="KW-1185">Reference proteome</keyword>
<dbReference type="PROSITE" id="PS50801">
    <property type="entry name" value="STAS"/>
    <property type="match status" value="1"/>
</dbReference>
<dbReference type="GO" id="GO:0055085">
    <property type="term" value="P:transmembrane transport"/>
    <property type="evidence" value="ECO:0007669"/>
    <property type="project" value="InterPro"/>
</dbReference>
<name>A0A0E3Q7T3_9EURY</name>
<evidence type="ECO:0000256" key="5">
    <source>
        <dbReference type="SAM" id="Phobius"/>
    </source>
</evidence>
<comment type="subcellular location">
    <subcellularLocation>
        <location evidence="1">Membrane</location>
        <topology evidence="1">Multi-pass membrane protein</topology>
    </subcellularLocation>
</comment>
<protein>
    <submittedName>
        <fullName evidence="7">Sulfate permease</fullName>
    </submittedName>
</protein>
<dbReference type="InterPro" id="IPR001902">
    <property type="entry name" value="SLC26A/SulP_fam"/>
</dbReference>
<dbReference type="HOGENOM" id="CLU_003182_13_0_2"/>
<dbReference type="InterPro" id="IPR036513">
    <property type="entry name" value="STAS_dom_sf"/>
</dbReference>
<evidence type="ECO:0000259" key="6">
    <source>
        <dbReference type="PROSITE" id="PS50801"/>
    </source>
</evidence>
<keyword evidence="2 5" id="KW-0812">Transmembrane</keyword>
<keyword evidence="4 5" id="KW-0472">Membrane</keyword>
<reference evidence="7 8" key="1">
    <citation type="submission" date="2014-07" db="EMBL/GenBank/DDBJ databases">
        <title>Methanogenic archaea and the global carbon cycle.</title>
        <authorList>
            <person name="Henriksen J.R."/>
            <person name="Luke J."/>
            <person name="Reinhart S."/>
            <person name="Benedict M.N."/>
            <person name="Youngblut N.D."/>
            <person name="Metcalf M.E."/>
            <person name="Whitaker R.J."/>
            <person name="Metcalf W.W."/>
        </authorList>
    </citation>
    <scope>NUCLEOTIDE SEQUENCE [LARGE SCALE GENOMIC DNA]</scope>
    <source>
        <strain evidence="7 8">Z-761</strain>
    </source>
</reference>
<dbReference type="CDD" id="cd07042">
    <property type="entry name" value="STAS_SulP_like_sulfate_transporter"/>
    <property type="match status" value="1"/>
</dbReference>
<dbReference type="Pfam" id="PF00916">
    <property type="entry name" value="Sulfate_transp"/>
    <property type="match status" value="1"/>
</dbReference>
<dbReference type="GeneID" id="24810916"/>
<dbReference type="Gene3D" id="3.30.750.24">
    <property type="entry name" value="STAS domain"/>
    <property type="match status" value="1"/>
</dbReference>
<feature type="transmembrane region" description="Helical" evidence="5">
    <location>
        <begin position="174"/>
        <end position="201"/>
    </location>
</feature>
<organism evidence="7 8">
    <name type="scientific">Methanosarcina vacuolata Z-761</name>
    <dbReference type="NCBI Taxonomy" id="1434123"/>
    <lineage>
        <taxon>Archaea</taxon>
        <taxon>Methanobacteriati</taxon>
        <taxon>Methanobacteriota</taxon>
        <taxon>Stenosarchaea group</taxon>
        <taxon>Methanomicrobia</taxon>
        <taxon>Methanosarcinales</taxon>
        <taxon>Methanosarcinaceae</taxon>
        <taxon>Methanosarcina</taxon>
    </lineage>
</organism>
<gene>
    <name evidence="7" type="ORF">MSVAZ_2429</name>
</gene>
<evidence type="ECO:0000313" key="8">
    <source>
        <dbReference type="Proteomes" id="UP000033096"/>
    </source>
</evidence>
<dbReference type="Pfam" id="PF01740">
    <property type="entry name" value="STAS"/>
    <property type="match status" value="1"/>
</dbReference>
<dbReference type="KEGG" id="mvc:MSVAZ_2429"/>
<feature type="transmembrane region" description="Helical" evidence="5">
    <location>
        <begin position="27"/>
        <end position="46"/>
    </location>
</feature>
<feature type="transmembrane region" description="Helical" evidence="5">
    <location>
        <begin position="135"/>
        <end position="154"/>
    </location>
</feature>
<dbReference type="InterPro" id="IPR011547">
    <property type="entry name" value="SLC26A/SulP_dom"/>
</dbReference>
<dbReference type="Proteomes" id="UP000033096">
    <property type="component" value="Chromosome"/>
</dbReference>
<evidence type="ECO:0000256" key="2">
    <source>
        <dbReference type="ARBA" id="ARBA00022692"/>
    </source>
</evidence>
<dbReference type="GO" id="GO:0016020">
    <property type="term" value="C:membrane"/>
    <property type="evidence" value="ECO:0007669"/>
    <property type="project" value="UniProtKB-SubCell"/>
</dbReference>
<dbReference type="InterPro" id="IPR002645">
    <property type="entry name" value="STAS_dom"/>
</dbReference>
<feature type="transmembrane region" description="Helical" evidence="5">
    <location>
        <begin position="106"/>
        <end position="123"/>
    </location>
</feature>
<feature type="domain" description="STAS" evidence="6">
    <location>
        <begin position="443"/>
        <end position="557"/>
    </location>
</feature>
<feature type="transmembrane region" description="Helical" evidence="5">
    <location>
        <begin position="386"/>
        <end position="419"/>
    </location>
</feature>
<feature type="transmembrane region" description="Helical" evidence="5">
    <location>
        <begin position="52"/>
        <end position="73"/>
    </location>
</feature>
<evidence type="ECO:0000256" key="3">
    <source>
        <dbReference type="ARBA" id="ARBA00022989"/>
    </source>
</evidence>
<sequence>MKPAQNSRRSFHFSLFQGILPLNSKQIPLEIIAGITFAAFAIPEVMGYTKIAGMPVVTGIYTILFPMLAFAIFGSSRHLVVGADSATAAIIASGLTTIAVPGSSQYVAYASAIALLVAILLFLGGLFQLGFLADFLSYTVLIGFLTGAGIYISISQISGMLGIPSEPDGTSVQIISLVRNLFLTNTPTLLVSLSVIGVIVLGEKISHKFPGSLIAIIGAIAASRILDFSSYGISVLGTVPQGLPQISIPQIPLSNLPDIFNISVSCFIIILAQSAATSRAYAIKFSDTFNENTDLIGLSLANAAAGISGTFVVNGSPTKTEMIKNAGGRTQLTQLTTVLTVILVLLFFTRPFAYLPTAVLSSMVFLIGLHLIDIEGMTALHRQRPVEFAVALITAITVVVIGVEQGILIAIILSIIAHLRHSYRPLNLLLVPKAGGAMKTFPLESGQQAVEGLLIYRFGSNLYFANEDRFAEEIIDLAIKNGSLKWFCISATNIGDIDFTSAETLKKVYTQLQKLGITLVLSEVVQPVMSELDKDGITQMVGKDHIFESVQDVIEAYKRSTDSSSHRSTDNFSH</sequence>
<dbReference type="AlphaFoldDB" id="A0A0E3Q7T3"/>
<evidence type="ECO:0000256" key="4">
    <source>
        <dbReference type="ARBA" id="ARBA00023136"/>
    </source>
</evidence>
<feature type="transmembrane region" description="Helical" evidence="5">
    <location>
        <begin position="259"/>
        <end position="276"/>
    </location>
</feature>
<dbReference type="SUPFAM" id="SSF52091">
    <property type="entry name" value="SpoIIaa-like"/>
    <property type="match status" value="1"/>
</dbReference>
<feature type="transmembrane region" description="Helical" evidence="5">
    <location>
        <begin position="213"/>
        <end position="239"/>
    </location>
</feature>
<feature type="transmembrane region" description="Helical" evidence="5">
    <location>
        <begin position="332"/>
        <end position="348"/>
    </location>
</feature>
<keyword evidence="3 5" id="KW-1133">Transmembrane helix</keyword>
<dbReference type="PATRIC" id="fig|1434123.4.peg.2968"/>
<evidence type="ECO:0000313" key="7">
    <source>
        <dbReference type="EMBL" id="AKB44698.1"/>
    </source>
</evidence>
<dbReference type="RefSeq" id="WP_048121552.1">
    <property type="nucleotide sequence ID" value="NZ_CP009520.1"/>
</dbReference>
<dbReference type="EMBL" id="CP009520">
    <property type="protein sequence ID" value="AKB44698.1"/>
    <property type="molecule type" value="Genomic_DNA"/>
</dbReference>